<keyword evidence="1" id="KW-0472">Membrane</keyword>
<dbReference type="RefSeq" id="WP_249281953.1">
    <property type="nucleotide sequence ID" value="NZ_JACRST010000002.1"/>
</dbReference>
<dbReference type="GO" id="GO:0005886">
    <property type="term" value="C:plasma membrane"/>
    <property type="evidence" value="ECO:0007669"/>
    <property type="project" value="TreeGrafter"/>
</dbReference>
<gene>
    <name evidence="2" type="ORF">H8711_02435</name>
</gene>
<keyword evidence="1" id="KW-1133">Transmembrane helix</keyword>
<keyword evidence="3" id="KW-1185">Reference proteome</keyword>
<accession>A0A926DY94</accession>
<dbReference type="PANTHER" id="PTHR35804:SF1">
    <property type="entry name" value="LYSINE EXPORTER LYSO"/>
    <property type="match status" value="1"/>
</dbReference>
<feature type="transmembrane region" description="Helical" evidence="1">
    <location>
        <begin position="100"/>
        <end position="124"/>
    </location>
</feature>
<feature type="transmembrane region" description="Helical" evidence="1">
    <location>
        <begin position="173"/>
        <end position="192"/>
    </location>
</feature>
<evidence type="ECO:0000256" key="1">
    <source>
        <dbReference type="SAM" id="Phobius"/>
    </source>
</evidence>
<name>A0A926DY94_9FIRM</name>
<evidence type="ECO:0000313" key="2">
    <source>
        <dbReference type="EMBL" id="MBC8545797.1"/>
    </source>
</evidence>
<feature type="transmembrane region" description="Helical" evidence="1">
    <location>
        <begin position="65"/>
        <end position="88"/>
    </location>
</feature>
<organism evidence="2 3">
    <name type="scientific">Ligaoa zhengdingensis</name>
    <dbReference type="NCBI Taxonomy" id="2763658"/>
    <lineage>
        <taxon>Bacteria</taxon>
        <taxon>Bacillati</taxon>
        <taxon>Bacillota</taxon>
        <taxon>Clostridia</taxon>
        <taxon>Eubacteriales</taxon>
        <taxon>Oscillospiraceae</taxon>
        <taxon>Ligaoa</taxon>
    </lineage>
</organism>
<dbReference type="Proteomes" id="UP000653127">
    <property type="component" value="Unassembled WGS sequence"/>
</dbReference>
<dbReference type="PANTHER" id="PTHR35804">
    <property type="entry name" value="LYSINE EXPORTER LYSO"/>
    <property type="match status" value="1"/>
</dbReference>
<reference evidence="2" key="1">
    <citation type="submission" date="2020-08" db="EMBL/GenBank/DDBJ databases">
        <title>Genome public.</title>
        <authorList>
            <person name="Liu C."/>
            <person name="Sun Q."/>
        </authorList>
    </citation>
    <scope>NUCLEOTIDE SEQUENCE</scope>
    <source>
        <strain evidence="2">NSJ-31</strain>
    </source>
</reference>
<evidence type="ECO:0000313" key="3">
    <source>
        <dbReference type="Proteomes" id="UP000653127"/>
    </source>
</evidence>
<dbReference type="GO" id="GO:0015661">
    <property type="term" value="F:L-lysine efflux transmembrane transporter activity"/>
    <property type="evidence" value="ECO:0007669"/>
    <property type="project" value="InterPro"/>
</dbReference>
<keyword evidence="1" id="KW-0812">Transmembrane</keyword>
<comment type="caution">
    <text evidence="2">The sequence shown here is derived from an EMBL/GenBank/DDBJ whole genome shotgun (WGS) entry which is preliminary data.</text>
</comment>
<dbReference type="Pfam" id="PF03956">
    <property type="entry name" value="Lys_export"/>
    <property type="match status" value="1"/>
</dbReference>
<dbReference type="AlphaFoldDB" id="A0A926DY94"/>
<feature type="transmembrane region" description="Helical" evidence="1">
    <location>
        <begin position="31"/>
        <end position="53"/>
    </location>
</feature>
<sequence length="200" mass="21346">MIWLAIVSLVLGVACGQWVFSGETVSLLDQVADVTLSLLMLSVGISVGANRLVFRKLRENNLKLLVIPGAIIVASVLGGYLTGLLFGMEPHVSMAVASGLGWYSLSGVMLTELAGAEIGALTFLSNVLREILSFLIIPTIAKYCNRYTAIAPAAATSEDTTLPMIMKCTDEEVAVVSVINGFLCSLAVPFLIELTFHLPW</sequence>
<dbReference type="InterPro" id="IPR005642">
    <property type="entry name" value="LysO"/>
</dbReference>
<protein>
    <submittedName>
        <fullName evidence="2">Lysine exporter LysO family protein</fullName>
    </submittedName>
</protein>
<dbReference type="EMBL" id="JACRST010000002">
    <property type="protein sequence ID" value="MBC8545797.1"/>
    <property type="molecule type" value="Genomic_DNA"/>
</dbReference>
<proteinExistence type="predicted"/>